<dbReference type="GO" id="GO:0006428">
    <property type="term" value="P:isoleucyl-tRNA aminoacylation"/>
    <property type="evidence" value="ECO:0007669"/>
    <property type="project" value="UniProtKB-UniRule"/>
</dbReference>
<feature type="binding site" evidence="10">
    <location>
        <position position="923"/>
    </location>
    <ligand>
        <name>Zn(2+)</name>
        <dbReference type="ChEBI" id="CHEBI:29105"/>
    </ligand>
</feature>
<dbReference type="InterPro" id="IPR009080">
    <property type="entry name" value="tRNAsynth_Ia_anticodon-bd"/>
</dbReference>
<dbReference type="GO" id="GO:0005524">
    <property type="term" value="F:ATP binding"/>
    <property type="evidence" value="ECO:0007669"/>
    <property type="project" value="UniProtKB-UniRule"/>
</dbReference>
<feature type="short sequence motif" description="'HIGH' region" evidence="10">
    <location>
        <begin position="61"/>
        <end position="71"/>
    </location>
</feature>
<protein>
    <recommendedName>
        <fullName evidence="10">Isoleucine--tRNA ligase</fullName>
        <ecNumber evidence="10">6.1.1.5</ecNumber>
    </recommendedName>
    <alternativeName>
        <fullName evidence="10">Isoleucyl-tRNA synthetase</fullName>
        <shortName evidence="10">IleRS</shortName>
    </alternativeName>
</protein>
<evidence type="ECO:0000313" key="13">
    <source>
        <dbReference type="EMBL" id="BAG14100.1"/>
    </source>
</evidence>
<comment type="subunit">
    <text evidence="10">Monomer.</text>
</comment>
<keyword evidence="7 10" id="KW-0030">Aminoacyl-tRNA synthetase</keyword>
<dbReference type="Gene3D" id="1.10.730.20">
    <property type="match status" value="1"/>
</dbReference>
<dbReference type="PROSITE" id="PS00178">
    <property type="entry name" value="AA_TRNA_LIGASE_I"/>
    <property type="match status" value="1"/>
</dbReference>
<comment type="similarity">
    <text evidence="1 10">Belongs to the class-I aminoacyl-tRNA synthetase family. IleS type 1 subfamily.</text>
</comment>
<feature type="binding site" evidence="10">
    <location>
        <position position="575"/>
    </location>
    <ligand>
        <name>L-isoleucyl-5'-AMP</name>
        <dbReference type="ChEBI" id="CHEBI:178002"/>
    </ligand>
</feature>
<dbReference type="InterPro" id="IPR050081">
    <property type="entry name" value="Ile-tRNA_ligase"/>
</dbReference>
<dbReference type="InterPro" id="IPR002300">
    <property type="entry name" value="aa-tRNA-synth_Ia"/>
</dbReference>
<keyword evidence="14" id="KW-1185">Reference proteome</keyword>
<keyword evidence="10" id="KW-0479">Metal-binding</keyword>
<dbReference type="GO" id="GO:0000049">
    <property type="term" value="F:tRNA binding"/>
    <property type="evidence" value="ECO:0007669"/>
    <property type="project" value="InterPro"/>
</dbReference>
<dbReference type="InterPro" id="IPR013155">
    <property type="entry name" value="M/V/L/I-tRNA-synth_anticd-bd"/>
</dbReference>
<dbReference type="InterPro" id="IPR009008">
    <property type="entry name" value="Val/Leu/Ile-tRNA-synth_edit"/>
</dbReference>
<keyword evidence="5 10" id="KW-0067">ATP-binding</keyword>
<feature type="binding site" evidence="10">
    <location>
        <position position="619"/>
    </location>
    <ligand>
        <name>ATP</name>
        <dbReference type="ChEBI" id="CHEBI:30616"/>
    </ligand>
</feature>
<dbReference type="CDD" id="cd07960">
    <property type="entry name" value="Anticodon_Ia_Ile_BEm"/>
    <property type="match status" value="1"/>
</dbReference>
<evidence type="ECO:0000256" key="10">
    <source>
        <dbReference type="HAMAP-Rule" id="MF_02002"/>
    </source>
</evidence>
<evidence type="ECO:0000256" key="3">
    <source>
        <dbReference type="ARBA" id="ARBA00022598"/>
    </source>
</evidence>
<name>B1GYK7_ENDTX</name>
<evidence type="ECO:0000256" key="2">
    <source>
        <dbReference type="ARBA" id="ARBA00022490"/>
    </source>
</evidence>
<comment type="cofactor">
    <cofactor evidence="10">
        <name>Zn(2+)</name>
        <dbReference type="ChEBI" id="CHEBI:29105"/>
    </cofactor>
    <text evidence="10">Binds 1 zinc ion per subunit.</text>
</comment>
<comment type="function">
    <text evidence="8 10">Catalyzes the attachment of isoleucine to tRNA(Ile). As IleRS can inadvertently accommodate and process structurally similar amino acids such as valine, to avoid such errors it has two additional distinct tRNA(Ile)-dependent editing activities. One activity is designated as 'pretransfer' editing and involves the hydrolysis of activated Val-AMP. The other activity is designated 'posttransfer' editing and involves deacylation of mischarged Val-tRNA(Ile).</text>
</comment>
<evidence type="ECO:0000256" key="8">
    <source>
        <dbReference type="ARBA" id="ARBA00025217"/>
    </source>
</evidence>
<comment type="domain">
    <text evidence="10">IleRS has two distinct active sites: one for aminoacylation and one for editing. The misactivated valine is translocated from the active site to the editing site, which sterically excludes the correctly activated isoleucine. The single editing site contains two valyl binding pockets, one specific for each substrate (Val-AMP or Val-tRNA(Ile)).</text>
</comment>
<dbReference type="EC" id="6.1.1.5" evidence="10"/>
<keyword evidence="3 10" id="KW-0436">Ligase</keyword>
<evidence type="ECO:0000256" key="9">
    <source>
        <dbReference type="ARBA" id="ARBA00048359"/>
    </source>
</evidence>
<evidence type="ECO:0000256" key="6">
    <source>
        <dbReference type="ARBA" id="ARBA00022917"/>
    </source>
</evidence>
<dbReference type="PANTHER" id="PTHR42765">
    <property type="entry name" value="SOLEUCYL-TRNA SYNTHETASE"/>
    <property type="match status" value="1"/>
</dbReference>
<dbReference type="InterPro" id="IPR033708">
    <property type="entry name" value="Anticodon_Ile_BEm"/>
</dbReference>
<dbReference type="Pfam" id="PF08264">
    <property type="entry name" value="Anticodon_1"/>
    <property type="match status" value="1"/>
</dbReference>
<dbReference type="GO" id="GO:0005829">
    <property type="term" value="C:cytosol"/>
    <property type="evidence" value="ECO:0007669"/>
    <property type="project" value="TreeGrafter"/>
</dbReference>
<dbReference type="NCBIfam" id="TIGR00392">
    <property type="entry name" value="ileS"/>
    <property type="match status" value="1"/>
</dbReference>
<evidence type="ECO:0000256" key="1">
    <source>
        <dbReference type="ARBA" id="ARBA00006887"/>
    </source>
</evidence>
<dbReference type="Gene3D" id="3.40.50.620">
    <property type="entry name" value="HUPs"/>
    <property type="match status" value="2"/>
</dbReference>
<reference evidence="14" key="1">
    <citation type="journal article" date="2008" name="Proc. Natl. Acad. Sci. U.S.A.">
        <title>Complete genome of the uncultured termite group 1 bacteria in a single host protist cell.</title>
        <authorList>
            <person name="Hongoh Y."/>
            <person name="Sharma V.K."/>
            <person name="Prakash T."/>
            <person name="Noda S."/>
            <person name="Taylor T.D."/>
            <person name="Kudo T."/>
            <person name="Sakaki Y."/>
            <person name="Toyoda A."/>
            <person name="Hattori M."/>
            <person name="Ohkuma M."/>
        </authorList>
    </citation>
    <scope>NUCLEOTIDE SEQUENCE [LARGE SCALE GENOMIC DNA]</scope>
    <source>
        <strain evidence="14">Rs-D17 genomovar Ri2008</strain>
    </source>
</reference>
<keyword evidence="10" id="KW-0862">Zinc</keyword>
<dbReference type="EMBL" id="AP009510">
    <property type="protein sequence ID" value="BAG14100.1"/>
    <property type="molecule type" value="Genomic_DNA"/>
</dbReference>
<dbReference type="AlphaFoldDB" id="B1GYK7"/>
<feature type="binding site" evidence="10">
    <location>
        <position position="905"/>
    </location>
    <ligand>
        <name>Zn(2+)</name>
        <dbReference type="ChEBI" id="CHEBI:29105"/>
    </ligand>
</feature>
<dbReference type="InterPro" id="IPR023585">
    <property type="entry name" value="Ile-tRNA-ligase_type1"/>
</dbReference>
<evidence type="ECO:0000256" key="4">
    <source>
        <dbReference type="ARBA" id="ARBA00022741"/>
    </source>
</evidence>
<feature type="binding site" evidence="10">
    <location>
        <position position="908"/>
    </location>
    <ligand>
        <name>Zn(2+)</name>
        <dbReference type="ChEBI" id="CHEBI:29105"/>
    </ligand>
</feature>
<dbReference type="HOGENOM" id="CLU_001493_7_0_0"/>
<keyword evidence="4 10" id="KW-0547">Nucleotide-binding</keyword>
<evidence type="ECO:0000259" key="12">
    <source>
        <dbReference type="Pfam" id="PF08264"/>
    </source>
</evidence>
<dbReference type="SUPFAM" id="SSF47323">
    <property type="entry name" value="Anticodon-binding domain of a subclass of class I aminoacyl-tRNA synthetases"/>
    <property type="match status" value="1"/>
</dbReference>
<feature type="domain" description="Aminoacyl-tRNA synthetase class Ia" evidence="11">
    <location>
        <begin position="32"/>
        <end position="655"/>
    </location>
</feature>
<dbReference type="SUPFAM" id="SSF52374">
    <property type="entry name" value="Nucleotidylyl transferase"/>
    <property type="match status" value="1"/>
</dbReference>
<dbReference type="InterPro" id="IPR002301">
    <property type="entry name" value="Ile-tRNA-ligase"/>
</dbReference>
<evidence type="ECO:0000313" key="14">
    <source>
        <dbReference type="Proteomes" id="UP000001691"/>
    </source>
</evidence>
<dbReference type="CDD" id="cd00818">
    <property type="entry name" value="IleRS_core"/>
    <property type="match status" value="1"/>
</dbReference>
<dbReference type="PANTHER" id="PTHR42765:SF1">
    <property type="entry name" value="ISOLEUCINE--TRNA LIGASE, MITOCHONDRIAL"/>
    <property type="match status" value="1"/>
</dbReference>
<evidence type="ECO:0000256" key="7">
    <source>
        <dbReference type="ARBA" id="ARBA00023146"/>
    </source>
</evidence>
<organism evidence="13 14">
    <name type="scientific">Endomicrobium trichonymphae</name>
    <dbReference type="NCBI Taxonomy" id="1408204"/>
    <lineage>
        <taxon>Bacteria</taxon>
        <taxon>Pseudomonadati</taxon>
        <taxon>Elusimicrobiota</taxon>
        <taxon>Endomicrobiia</taxon>
        <taxon>Endomicrobiales</taxon>
        <taxon>Endomicrobiaceae</taxon>
        <taxon>Candidatus Endomicrobiellum</taxon>
    </lineage>
</organism>
<dbReference type="SUPFAM" id="SSF50677">
    <property type="entry name" value="ValRS/IleRS/LeuRS editing domain"/>
    <property type="match status" value="1"/>
</dbReference>
<dbReference type="Pfam" id="PF00133">
    <property type="entry name" value="tRNA-synt_1"/>
    <property type="match status" value="1"/>
</dbReference>
<dbReference type="GO" id="GO:0004822">
    <property type="term" value="F:isoleucine-tRNA ligase activity"/>
    <property type="evidence" value="ECO:0007669"/>
    <property type="project" value="UniProtKB-UniRule"/>
</dbReference>
<dbReference type="Gene3D" id="1.10.10.830">
    <property type="entry name" value="Ile-tRNA synthetase CP2 domain-like"/>
    <property type="match status" value="1"/>
</dbReference>
<dbReference type="InterPro" id="IPR001412">
    <property type="entry name" value="aa-tRNA-synth_I_CS"/>
</dbReference>
<dbReference type="GO" id="GO:0008270">
    <property type="term" value="F:zinc ion binding"/>
    <property type="evidence" value="ECO:0007669"/>
    <property type="project" value="UniProtKB-UniRule"/>
</dbReference>
<proteinExistence type="inferred from homology"/>
<accession>B1GYK7</accession>
<dbReference type="InterPro" id="IPR014729">
    <property type="entry name" value="Rossmann-like_a/b/a_fold"/>
</dbReference>
<feature type="binding site" evidence="10">
    <location>
        <position position="920"/>
    </location>
    <ligand>
        <name>Zn(2+)</name>
        <dbReference type="ChEBI" id="CHEBI:29105"/>
    </ligand>
</feature>
<gene>
    <name evidence="10" type="primary">ileS</name>
    <name evidence="13" type="ordered locus">TGRD_607</name>
</gene>
<dbReference type="PATRIC" id="fig|471821.5.peg.1027"/>
<dbReference type="Proteomes" id="UP000001691">
    <property type="component" value="Chromosome"/>
</dbReference>
<comment type="catalytic activity">
    <reaction evidence="9 10">
        <text>tRNA(Ile) + L-isoleucine + ATP = L-isoleucyl-tRNA(Ile) + AMP + diphosphate</text>
        <dbReference type="Rhea" id="RHEA:11060"/>
        <dbReference type="Rhea" id="RHEA-COMP:9666"/>
        <dbReference type="Rhea" id="RHEA-COMP:9695"/>
        <dbReference type="ChEBI" id="CHEBI:30616"/>
        <dbReference type="ChEBI" id="CHEBI:33019"/>
        <dbReference type="ChEBI" id="CHEBI:58045"/>
        <dbReference type="ChEBI" id="CHEBI:78442"/>
        <dbReference type="ChEBI" id="CHEBI:78528"/>
        <dbReference type="ChEBI" id="CHEBI:456215"/>
        <dbReference type="EC" id="6.1.1.5"/>
    </reaction>
</comment>
<evidence type="ECO:0000259" key="11">
    <source>
        <dbReference type="Pfam" id="PF00133"/>
    </source>
</evidence>
<evidence type="ECO:0000256" key="5">
    <source>
        <dbReference type="ARBA" id="ARBA00022840"/>
    </source>
</evidence>
<dbReference type="KEGG" id="rsd:TGRD_607"/>
<dbReference type="GO" id="GO:0002161">
    <property type="term" value="F:aminoacyl-tRNA deacylase activity"/>
    <property type="evidence" value="ECO:0007669"/>
    <property type="project" value="InterPro"/>
</dbReference>
<dbReference type="PRINTS" id="PR00984">
    <property type="entry name" value="TRNASYNTHILE"/>
</dbReference>
<dbReference type="HAMAP" id="MF_02002">
    <property type="entry name" value="Ile_tRNA_synth_type1"/>
    <property type="match status" value="1"/>
</dbReference>
<dbReference type="RefSeq" id="WP_015423624.1">
    <property type="nucleotide sequence ID" value="NC_020419.1"/>
</dbReference>
<keyword evidence="6 10" id="KW-0648">Protein biosynthesis</keyword>
<feature type="domain" description="Methionyl/Valyl/Leucyl/Isoleucyl-tRNA synthetase anticodon-binding" evidence="12">
    <location>
        <begin position="698"/>
        <end position="855"/>
    </location>
</feature>
<feature type="short sequence motif" description="'KMSKS' region" evidence="10">
    <location>
        <begin position="616"/>
        <end position="620"/>
    </location>
</feature>
<comment type="subcellular location">
    <subcellularLocation>
        <location evidence="10">Cytoplasm</location>
    </subcellularLocation>
</comment>
<sequence length="929" mass="106472">MDKKKEYSKTVNLPKTDFQMKADLAYKEPVFIEEWDRERLYVKICEKNKDKEKFIFHDGPPYANANIHIGTGLNKVLKDFIIKYRSMSGNYVPFTPGWDCHGLPIEQLVLKEMKTDKSKVDRVVFRKQAADFASKFVEIQKSEFKRLGVIADWDHPYLTLDPKYEMFIVKVFGDLVEKGFIYRKKKPVYWCPTCETAMADAEVEYSDYSSDSIFVKFQIILLPEPFKTKEILLKDFSVLIWTTTPWTLPANVALAFNKESEYAAAVYKFEDSREEKLIVAKALAENVKDKIKAVSFEIVWEAKGIDFVSLKCRNPLVEDRQSQGIVAGFVSIEDGTGIVHIAPGHGQEDYQAGLEYGLEIISPVNDKGLYTKEVPEFENIHIYKANPLIIGKLDREGKILAKLRLTHSYPHCWRCGNPIIFRATPQWFLSVEHNDLRKKLLEAVKTVRWIPEYGENRITAMLEGRPDWCLSRQRLWGVPIPVFYCKECGEPLLDSKVIDKISALFGEKGSDLWFEVSEKELLKGTGAKCLSCNSASFKKEEDILDVWFDSGVSYEAVLSSGNYKDLEYPADLYIEGSDQHRGWFQTSMIPSVAVKGKSPYKNVLTHGFVVDGQGKKMSKSIGNIVSSDNLINKYGADVVRLWIASSDYKEDIRISDEIIRGLSDTYRKIRNTIRFLLGNIGDFDLKKALPFKDMQETDKYALSRLQQLISISLAAYESYEFHKAAAAIGNFCTVFLSGFYLDVLKDVLYCDKKDGIERKSAQSAMLKICSVIIRLISPILSFTAEEAWRELAKLLYDVPQSVFLLDFPVTDSKYVLHAETLEKWEKILYVRKEALAAYERLRQNKVIGSNLEASLNIRYGQKYNEVFKDLKLVNLTLGSWDVKCNFSDKEDDLLIEAAKSEYEKCARCWRHIDGIKDGLCPRCREVIDK</sequence>
<keyword evidence="2 10" id="KW-0963">Cytoplasm</keyword>
<dbReference type="STRING" id="471821.TGRD_617"/>